<sequence length="66" mass="7255">GFERIEMCSVKASELKRIDDVTSGLERQPRLEAQQKHAIALSESPASGHVAPLARCVACYDPWSNT</sequence>
<reference evidence="1 2" key="1">
    <citation type="journal article" date="2021" name="BMC Genomics">
        <title>Datura genome reveals duplications of psychoactive alkaloid biosynthetic genes and high mutation rate following tissue culture.</title>
        <authorList>
            <person name="Rajewski A."/>
            <person name="Carter-House D."/>
            <person name="Stajich J."/>
            <person name="Litt A."/>
        </authorList>
    </citation>
    <scope>NUCLEOTIDE SEQUENCE [LARGE SCALE GENOMIC DNA]</scope>
    <source>
        <strain evidence="1">AR-01</strain>
    </source>
</reference>
<feature type="non-terminal residue" evidence="1">
    <location>
        <position position="1"/>
    </location>
</feature>
<comment type="caution">
    <text evidence="1">The sequence shown here is derived from an EMBL/GenBank/DDBJ whole genome shotgun (WGS) entry which is preliminary data.</text>
</comment>
<proteinExistence type="predicted"/>
<accession>A0ABS8TA06</accession>
<dbReference type="Proteomes" id="UP000823775">
    <property type="component" value="Unassembled WGS sequence"/>
</dbReference>
<keyword evidence="2" id="KW-1185">Reference proteome</keyword>
<dbReference type="EMBL" id="JACEIK010001311">
    <property type="protein sequence ID" value="MCD7468254.1"/>
    <property type="molecule type" value="Genomic_DNA"/>
</dbReference>
<evidence type="ECO:0000313" key="2">
    <source>
        <dbReference type="Proteomes" id="UP000823775"/>
    </source>
</evidence>
<organism evidence="1 2">
    <name type="scientific">Datura stramonium</name>
    <name type="common">Jimsonweed</name>
    <name type="synonym">Common thornapple</name>
    <dbReference type="NCBI Taxonomy" id="4076"/>
    <lineage>
        <taxon>Eukaryota</taxon>
        <taxon>Viridiplantae</taxon>
        <taxon>Streptophyta</taxon>
        <taxon>Embryophyta</taxon>
        <taxon>Tracheophyta</taxon>
        <taxon>Spermatophyta</taxon>
        <taxon>Magnoliopsida</taxon>
        <taxon>eudicotyledons</taxon>
        <taxon>Gunneridae</taxon>
        <taxon>Pentapetalae</taxon>
        <taxon>asterids</taxon>
        <taxon>lamiids</taxon>
        <taxon>Solanales</taxon>
        <taxon>Solanaceae</taxon>
        <taxon>Solanoideae</taxon>
        <taxon>Datureae</taxon>
        <taxon>Datura</taxon>
    </lineage>
</organism>
<gene>
    <name evidence="1" type="ORF">HAX54_006266</name>
</gene>
<protein>
    <submittedName>
        <fullName evidence="1">Uncharacterized protein</fullName>
    </submittedName>
</protein>
<evidence type="ECO:0000313" key="1">
    <source>
        <dbReference type="EMBL" id="MCD7468254.1"/>
    </source>
</evidence>
<name>A0ABS8TA06_DATST</name>